<dbReference type="PANTHER" id="PTHR34480:SF11">
    <property type="entry name" value="OS05G0173500 PROTEIN"/>
    <property type="match status" value="1"/>
</dbReference>
<accession>A0A835BPG0</accession>
<dbReference type="AlphaFoldDB" id="A0A835BPG0"/>
<dbReference type="Proteomes" id="UP000636709">
    <property type="component" value="Unassembled WGS sequence"/>
</dbReference>
<comment type="caution">
    <text evidence="1">The sequence shown here is derived from an EMBL/GenBank/DDBJ whole genome shotgun (WGS) entry which is preliminary data.</text>
</comment>
<dbReference type="OrthoDB" id="695155at2759"/>
<keyword evidence="2" id="KW-1185">Reference proteome</keyword>
<sequence>MGLDKEDFTAMDSPSTLEDQGYYQWCELEFEWYFDTEFCEHVGFEDYQRLVLRNNGEYEQWEYYRKTCNTLQGDQEYIQFWEKLSSETKVSRHKTYYDYAKKKLDIAEKIGLIVPSSPDCTKALIADGPAGDTSPLCITALGLAGDTMKRAPRQEFTAKAVQPIAPGPEGPFVVPAESETVMEA</sequence>
<dbReference type="PANTHER" id="PTHR34480">
    <property type="entry name" value="OS01G0967800 PROTEIN-RELATED"/>
    <property type="match status" value="1"/>
</dbReference>
<protein>
    <submittedName>
        <fullName evidence="1">Uncharacterized protein</fullName>
    </submittedName>
</protein>
<evidence type="ECO:0000313" key="1">
    <source>
        <dbReference type="EMBL" id="KAF8708530.1"/>
    </source>
</evidence>
<gene>
    <name evidence="1" type="ORF">HU200_029895</name>
</gene>
<dbReference type="EMBL" id="JACEFO010001756">
    <property type="protein sequence ID" value="KAF8708530.1"/>
    <property type="molecule type" value="Genomic_DNA"/>
</dbReference>
<organism evidence="1 2">
    <name type="scientific">Digitaria exilis</name>
    <dbReference type="NCBI Taxonomy" id="1010633"/>
    <lineage>
        <taxon>Eukaryota</taxon>
        <taxon>Viridiplantae</taxon>
        <taxon>Streptophyta</taxon>
        <taxon>Embryophyta</taxon>
        <taxon>Tracheophyta</taxon>
        <taxon>Spermatophyta</taxon>
        <taxon>Magnoliopsida</taxon>
        <taxon>Liliopsida</taxon>
        <taxon>Poales</taxon>
        <taxon>Poaceae</taxon>
        <taxon>PACMAD clade</taxon>
        <taxon>Panicoideae</taxon>
        <taxon>Panicodae</taxon>
        <taxon>Paniceae</taxon>
        <taxon>Anthephorinae</taxon>
        <taxon>Digitaria</taxon>
    </lineage>
</organism>
<reference evidence="1" key="1">
    <citation type="submission" date="2020-07" db="EMBL/GenBank/DDBJ databases">
        <title>Genome sequence and genetic diversity analysis of an under-domesticated orphan crop, white fonio (Digitaria exilis).</title>
        <authorList>
            <person name="Bennetzen J.L."/>
            <person name="Chen S."/>
            <person name="Ma X."/>
            <person name="Wang X."/>
            <person name="Yssel A.E.J."/>
            <person name="Chaluvadi S.R."/>
            <person name="Johnson M."/>
            <person name="Gangashetty P."/>
            <person name="Hamidou F."/>
            <person name="Sanogo M.D."/>
            <person name="Zwaenepoel A."/>
            <person name="Wallace J."/>
            <person name="Van De Peer Y."/>
            <person name="Van Deynze A."/>
        </authorList>
    </citation>
    <scope>NUCLEOTIDE SEQUENCE</scope>
    <source>
        <tissue evidence="1">Leaves</tissue>
    </source>
</reference>
<name>A0A835BPG0_9POAL</name>
<proteinExistence type="predicted"/>
<evidence type="ECO:0000313" key="2">
    <source>
        <dbReference type="Proteomes" id="UP000636709"/>
    </source>
</evidence>